<dbReference type="Proteomes" id="UP000182135">
    <property type="component" value="Unassembled WGS sequence"/>
</dbReference>
<dbReference type="SMART" id="SM00530">
    <property type="entry name" value="HTH_XRE"/>
    <property type="match status" value="1"/>
</dbReference>
<protein>
    <submittedName>
        <fullName evidence="2">DNA-binding transcriptional regulator, XRE-family HTH domain</fullName>
    </submittedName>
</protein>
<dbReference type="Gene3D" id="1.10.260.40">
    <property type="entry name" value="lambda repressor-like DNA-binding domains"/>
    <property type="match status" value="1"/>
</dbReference>
<reference evidence="2 3" key="1">
    <citation type="submission" date="2016-10" db="EMBL/GenBank/DDBJ databases">
        <authorList>
            <person name="de Groot N.N."/>
        </authorList>
    </citation>
    <scope>NUCLEOTIDE SEQUENCE [LARGE SCALE GENOMIC DNA]</scope>
    <source>
        <strain evidence="2 3">NLAE-zl-G419</strain>
    </source>
</reference>
<dbReference type="STRING" id="1529.SAMN04487885_10316"/>
<evidence type="ECO:0000313" key="2">
    <source>
        <dbReference type="EMBL" id="SFF57152.1"/>
    </source>
</evidence>
<name>A0A1I2JQS8_9CLOT</name>
<evidence type="ECO:0000313" key="3">
    <source>
        <dbReference type="Proteomes" id="UP000182135"/>
    </source>
</evidence>
<dbReference type="OrthoDB" id="371153at2"/>
<dbReference type="AlphaFoldDB" id="A0A1I2JQS8"/>
<sequence length="114" mass="12538">MLNKKSLNVEIGSRIKEARESAGLTQERFAELIGMGTKNVSAVERGTVGISLSSLKKICRILSVSSDQILFGAQFNNPSQELAERLNHLSLEQFLIAEDILNKLFEAFALGESK</sequence>
<gene>
    <name evidence="2" type="ORF">SAMN04487885_10316</name>
</gene>
<accession>A0A1I2JQS8</accession>
<dbReference type="RefSeq" id="WP_027638538.1">
    <property type="nucleotide sequence ID" value="NZ_BAAACD010000003.1"/>
</dbReference>
<proteinExistence type="predicted"/>
<dbReference type="InterPro" id="IPR001387">
    <property type="entry name" value="Cro/C1-type_HTH"/>
</dbReference>
<keyword evidence="3" id="KW-1185">Reference proteome</keyword>
<dbReference type="eggNOG" id="COG1476">
    <property type="taxonomic scope" value="Bacteria"/>
</dbReference>
<organism evidence="2 3">
    <name type="scientific">Clostridium cadaveris</name>
    <dbReference type="NCBI Taxonomy" id="1529"/>
    <lineage>
        <taxon>Bacteria</taxon>
        <taxon>Bacillati</taxon>
        <taxon>Bacillota</taxon>
        <taxon>Clostridia</taxon>
        <taxon>Eubacteriales</taxon>
        <taxon>Clostridiaceae</taxon>
        <taxon>Clostridium</taxon>
    </lineage>
</organism>
<evidence type="ECO:0000256" key="1">
    <source>
        <dbReference type="ARBA" id="ARBA00023125"/>
    </source>
</evidence>
<dbReference type="Pfam" id="PF01381">
    <property type="entry name" value="HTH_3"/>
    <property type="match status" value="1"/>
</dbReference>
<dbReference type="GeneID" id="90545374"/>
<dbReference type="PANTHER" id="PTHR46558">
    <property type="entry name" value="TRACRIPTIONAL REGULATORY PROTEIN-RELATED-RELATED"/>
    <property type="match status" value="1"/>
</dbReference>
<dbReference type="GO" id="GO:0003677">
    <property type="term" value="F:DNA binding"/>
    <property type="evidence" value="ECO:0007669"/>
    <property type="project" value="UniProtKB-KW"/>
</dbReference>
<dbReference type="InterPro" id="IPR010982">
    <property type="entry name" value="Lambda_DNA-bd_dom_sf"/>
</dbReference>
<dbReference type="PROSITE" id="PS50943">
    <property type="entry name" value="HTH_CROC1"/>
    <property type="match status" value="1"/>
</dbReference>
<dbReference type="EMBL" id="FOOE01000003">
    <property type="protein sequence ID" value="SFF57152.1"/>
    <property type="molecule type" value="Genomic_DNA"/>
</dbReference>
<dbReference type="SUPFAM" id="SSF47413">
    <property type="entry name" value="lambda repressor-like DNA-binding domains"/>
    <property type="match status" value="1"/>
</dbReference>
<dbReference type="PANTHER" id="PTHR46558:SF4">
    <property type="entry name" value="DNA-BIDING PHAGE PROTEIN"/>
    <property type="match status" value="1"/>
</dbReference>
<dbReference type="CDD" id="cd00093">
    <property type="entry name" value="HTH_XRE"/>
    <property type="match status" value="1"/>
</dbReference>
<keyword evidence="1 2" id="KW-0238">DNA-binding</keyword>